<feature type="binding site" evidence="11">
    <location>
        <position position="24"/>
    </location>
    <ligand>
        <name>Zn(2+)</name>
        <dbReference type="ChEBI" id="CHEBI:29105"/>
    </ligand>
</feature>
<evidence type="ECO:0000256" key="3">
    <source>
        <dbReference type="ARBA" id="ARBA00018141"/>
    </source>
</evidence>
<keyword evidence="6 9" id="KW-0862">Zinc</keyword>
<feature type="active site" description="Proton acceptor" evidence="10">
    <location>
        <position position="35"/>
    </location>
</feature>
<dbReference type="Gene3D" id="3.30.479.10">
    <property type="entry name" value="6-pyruvoyl tetrahydropterin synthase/QueD"/>
    <property type="match status" value="1"/>
</dbReference>
<dbReference type="FunFam" id="3.30.479.10:FF:000001">
    <property type="entry name" value="6-carboxy-5,6,7,8-tetrahydropterin synthase"/>
    <property type="match status" value="1"/>
</dbReference>
<feature type="active site" description="Charge relay system" evidence="10">
    <location>
        <position position="79"/>
    </location>
</feature>
<dbReference type="GO" id="GO:0046872">
    <property type="term" value="F:metal ion binding"/>
    <property type="evidence" value="ECO:0007669"/>
    <property type="project" value="UniProtKB-KW"/>
</dbReference>
<evidence type="ECO:0000256" key="4">
    <source>
        <dbReference type="ARBA" id="ARBA00022723"/>
    </source>
</evidence>
<dbReference type="EC" id="4.-.-.-" evidence="9"/>
<reference evidence="12 13" key="1">
    <citation type="submission" date="2017-02" db="EMBL/GenBank/DDBJ databases">
        <authorList>
            <person name="Peterson S.W."/>
        </authorList>
    </citation>
    <scope>NUCLEOTIDE SEQUENCE [LARGE SCALE GENOMIC DNA]</scope>
    <source>
        <strain evidence="12 13">DSM 21749</strain>
    </source>
</reference>
<proteinExistence type="inferred from homology"/>
<keyword evidence="4 9" id="KW-0479">Metal-binding</keyword>
<evidence type="ECO:0000256" key="7">
    <source>
        <dbReference type="ARBA" id="ARBA00023239"/>
    </source>
</evidence>
<dbReference type="UniPathway" id="UPA00391"/>
<keyword evidence="13" id="KW-1185">Reference proteome</keyword>
<dbReference type="PIRSF" id="PIRSF006113">
    <property type="entry name" value="PTP_synth"/>
    <property type="match status" value="1"/>
</dbReference>
<dbReference type="AlphaFoldDB" id="A0A1T4QN66"/>
<accession>A0A1T4QN66</accession>
<protein>
    <recommendedName>
        <fullName evidence="3 9">6-carboxy-5,6,7,8-tetrahydropterin synthase</fullName>
        <ecNumber evidence="9">4.-.-.-</ecNumber>
    </recommendedName>
</protein>
<dbReference type="GO" id="GO:0070497">
    <property type="term" value="F:6-carboxytetrahydropterin synthase activity"/>
    <property type="evidence" value="ECO:0007669"/>
    <property type="project" value="UniProtKB-EC"/>
</dbReference>
<comment type="cofactor">
    <cofactor evidence="9 11">
        <name>Zn(2+)</name>
        <dbReference type="ChEBI" id="CHEBI:29105"/>
    </cofactor>
    <text evidence="9 11">Binds 1 zinc ion per subunit.</text>
</comment>
<keyword evidence="7 9" id="KW-0456">Lyase</keyword>
<dbReference type="InterPro" id="IPR038418">
    <property type="entry name" value="6-PTP_synth/QueD_sf"/>
</dbReference>
<comment type="similarity">
    <text evidence="2 9">Belongs to the PTPS family. QueD subfamily.</text>
</comment>
<dbReference type="Proteomes" id="UP000190061">
    <property type="component" value="Unassembled WGS sequence"/>
</dbReference>
<name>A0A1T4QN66_9GAMM</name>
<dbReference type="SUPFAM" id="SSF55620">
    <property type="entry name" value="Tetrahydrobiopterin biosynthesis enzymes-like"/>
    <property type="match status" value="1"/>
</dbReference>
<evidence type="ECO:0000256" key="2">
    <source>
        <dbReference type="ARBA" id="ARBA00008900"/>
    </source>
</evidence>
<evidence type="ECO:0000256" key="5">
    <source>
        <dbReference type="ARBA" id="ARBA00022785"/>
    </source>
</evidence>
<evidence type="ECO:0000313" key="12">
    <source>
        <dbReference type="EMBL" id="SKA04698.1"/>
    </source>
</evidence>
<organism evidence="12 13">
    <name type="scientific">Lysobacter spongiicola DSM 21749</name>
    <dbReference type="NCBI Taxonomy" id="1122188"/>
    <lineage>
        <taxon>Bacteria</taxon>
        <taxon>Pseudomonadati</taxon>
        <taxon>Pseudomonadota</taxon>
        <taxon>Gammaproteobacteria</taxon>
        <taxon>Lysobacterales</taxon>
        <taxon>Lysobacteraceae</taxon>
        <taxon>Novilysobacter</taxon>
    </lineage>
</organism>
<feature type="active site" description="Charge relay system" evidence="10">
    <location>
        <position position="118"/>
    </location>
</feature>
<dbReference type="STRING" id="1122188.SAMN02745674_01699"/>
<dbReference type="PANTHER" id="PTHR12589">
    <property type="entry name" value="PYRUVOYL TETRAHYDROBIOPTERIN SYNTHASE"/>
    <property type="match status" value="1"/>
</dbReference>
<evidence type="ECO:0000256" key="11">
    <source>
        <dbReference type="PIRSR" id="PIRSR006113-2"/>
    </source>
</evidence>
<comment type="catalytic activity">
    <reaction evidence="8 9">
        <text>7,8-dihydroneopterin 3'-triphosphate + H2O = 6-carboxy-5,6,7,8-tetrahydropterin + triphosphate + acetaldehyde + 2 H(+)</text>
        <dbReference type="Rhea" id="RHEA:27966"/>
        <dbReference type="ChEBI" id="CHEBI:15343"/>
        <dbReference type="ChEBI" id="CHEBI:15377"/>
        <dbReference type="ChEBI" id="CHEBI:15378"/>
        <dbReference type="ChEBI" id="CHEBI:18036"/>
        <dbReference type="ChEBI" id="CHEBI:58462"/>
        <dbReference type="ChEBI" id="CHEBI:61032"/>
        <dbReference type="EC" id="4.1.2.50"/>
    </reaction>
</comment>
<feature type="binding site" evidence="11">
    <location>
        <position position="41"/>
    </location>
    <ligand>
        <name>Zn(2+)</name>
        <dbReference type="ChEBI" id="CHEBI:29105"/>
    </ligand>
</feature>
<evidence type="ECO:0000256" key="1">
    <source>
        <dbReference type="ARBA" id="ARBA00005061"/>
    </source>
</evidence>
<dbReference type="Pfam" id="PF01242">
    <property type="entry name" value="PTPS"/>
    <property type="match status" value="1"/>
</dbReference>
<dbReference type="GO" id="GO:0008616">
    <property type="term" value="P:tRNA queuosine(34) biosynthetic process"/>
    <property type="evidence" value="ECO:0007669"/>
    <property type="project" value="UniProtKB-KW"/>
</dbReference>
<evidence type="ECO:0000256" key="6">
    <source>
        <dbReference type="ARBA" id="ARBA00022833"/>
    </source>
</evidence>
<evidence type="ECO:0000313" key="13">
    <source>
        <dbReference type="Proteomes" id="UP000190061"/>
    </source>
</evidence>
<dbReference type="NCBIfam" id="TIGR03367">
    <property type="entry name" value="queuosine_QueD"/>
    <property type="match status" value="1"/>
</dbReference>
<keyword evidence="5 9" id="KW-0671">Queuosine biosynthesis</keyword>
<comment type="pathway">
    <text evidence="1 9">Purine metabolism; 7-cyano-7-deazaguanine biosynthesis.</text>
</comment>
<gene>
    <name evidence="12" type="ORF">SAMN02745674_01699</name>
</gene>
<dbReference type="InterPro" id="IPR007115">
    <property type="entry name" value="6-PTP_synth/QueD"/>
</dbReference>
<dbReference type="EMBL" id="FUXP01000005">
    <property type="protein sequence ID" value="SKA04698.1"/>
    <property type="molecule type" value="Genomic_DNA"/>
</dbReference>
<evidence type="ECO:0000256" key="9">
    <source>
        <dbReference type="PIRNR" id="PIRNR006113"/>
    </source>
</evidence>
<evidence type="ECO:0000256" key="10">
    <source>
        <dbReference type="PIRSR" id="PIRSR006113-1"/>
    </source>
</evidence>
<evidence type="ECO:0000256" key="8">
    <source>
        <dbReference type="ARBA" id="ARBA00048807"/>
    </source>
</evidence>
<sequence length="128" mass="14389">MAGRPGDTMAAMDIFKIFTLEAAHRLPNVPEGHKCARVHGHSFRVELHLQGEVGADSGWVMDFGDIKAAFQPLYDQLDHHYLNDVPGLENPTSERIAIWIWDRLKPELPLLAEVVVHETCTSGCRYRG</sequence>
<feature type="binding site" evidence="11">
    <location>
        <position position="39"/>
    </location>
    <ligand>
        <name>Zn(2+)</name>
        <dbReference type="ChEBI" id="CHEBI:29105"/>
    </ligand>
</feature>
<dbReference type="PANTHER" id="PTHR12589:SF7">
    <property type="entry name" value="6-PYRUVOYL TETRAHYDROBIOPTERIN SYNTHASE"/>
    <property type="match status" value="1"/>
</dbReference>